<name>A0A1M5WG93_9BACT</name>
<reference evidence="8 9" key="1">
    <citation type="submission" date="2016-11" db="EMBL/GenBank/DDBJ databases">
        <authorList>
            <person name="Jaros S."/>
            <person name="Januszkiewicz K."/>
            <person name="Wedrychowicz H."/>
        </authorList>
    </citation>
    <scope>NUCLEOTIDE SEQUENCE [LARGE SCALE GENOMIC DNA]</scope>
    <source>
        <strain evidence="8 9">DSM 24574</strain>
    </source>
</reference>
<protein>
    <recommendedName>
        <fullName evidence="5">Ribosome maturation factor RimM</fullName>
    </recommendedName>
</protein>
<dbReference type="GO" id="GO:0005737">
    <property type="term" value="C:cytoplasm"/>
    <property type="evidence" value="ECO:0007669"/>
    <property type="project" value="UniProtKB-SubCell"/>
</dbReference>
<evidence type="ECO:0000259" key="7">
    <source>
        <dbReference type="Pfam" id="PF24986"/>
    </source>
</evidence>
<dbReference type="Gene3D" id="2.40.30.60">
    <property type="entry name" value="RimM"/>
    <property type="match status" value="1"/>
</dbReference>
<comment type="function">
    <text evidence="5">An accessory protein needed during the final step in the assembly of 30S ribosomal subunit, possibly for assembly of the head region. Essential for efficient processing of 16S rRNA. May be needed both before and after RbfA during the maturation of 16S rRNA. It has affinity for free ribosomal 30S subunits but not for 70S ribosomes.</text>
</comment>
<dbReference type="PANTHER" id="PTHR33692:SF1">
    <property type="entry name" value="RIBOSOME MATURATION FACTOR RIMM"/>
    <property type="match status" value="1"/>
</dbReference>
<dbReference type="GO" id="GO:0005840">
    <property type="term" value="C:ribosome"/>
    <property type="evidence" value="ECO:0007669"/>
    <property type="project" value="InterPro"/>
</dbReference>
<dbReference type="Proteomes" id="UP000184212">
    <property type="component" value="Unassembled WGS sequence"/>
</dbReference>
<comment type="subunit">
    <text evidence="5">Binds ribosomal protein uS19.</text>
</comment>
<comment type="subcellular location">
    <subcellularLocation>
        <location evidence="5">Cytoplasm</location>
    </subcellularLocation>
</comment>
<comment type="domain">
    <text evidence="5">The PRC barrel domain binds ribosomal protein uS19.</text>
</comment>
<dbReference type="HAMAP" id="MF_00014">
    <property type="entry name" value="Ribosome_mat_RimM"/>
    <property type="match status" value="1"/>
</dbReference>
<dbReference type="InterPro" id="IPR011033">
    <property type="entry name" value="PRC_barrel-like_sf"/>
</dbReference>
<dbReference type="InterPro" id="IPR002676">
    <property type="entry name" value="RimM_N"/>
</dbReference>
<dbReference type="InterPro" id="IPR036976">
    <property type="entry name" value="RimM_N_sf"/>
</dbReference>
<evidence type="ECO:0000256" key="1">
    <source>
        <dbReference type="ARBA" id="ARBA00022490"/>
    </source>
</evidence>
<proteinExistence type="inferred from homology"/>
<dbReference type="InterPro" id="IPR056792">
    <property type="entry name" value="PRC_RimM"/>
</dbReference>
<evidence type="ECO:0000256" key="5">
    <source>
        <dbReference type="HAMAP-Rule" id="MF_00014"/>
    </source>
</evidence>
<feature type="domain" description="Ribosome maturation factor RimM PRC barrel" evidence="7">
    <location>
        <begin position="102"/>
        <end position="167"/>
    </location>
</feature>
<dbReference type="SUPFAM" id="SSF50447">
    <property type="entry name" value="Translation proteins"/>
    <property type="match status" value="1"/>
</dbReference>
<dbReference type="GO" id="GO:0042274">
    <property type="term" value="P:ribosomal small subunit biogenesis"/>
    <property type="evidence" value="ECO:0007669"/>
    <property type="project" value="UniProtKB-UniRule"/>
</dbReference>
<dbReference type="STRING" id="947013.SAMN04488109_5671"/>
<keyword evidence="4 5" id="KW-0143">Chaperone</keyword>
<evidence type="ECO:0000259" key="6">
    <source>
        <dbReference type="Pfam" id="PF01782"/>
    </source>
</evidence>
<gene>
    <name evidence="5" type="primary">rimM</name>
    <name evidence="8" type="ORF">SAMN04488109_5671</name>
</gene>
<evidence type="ECO:0000313" key="8">
    <source>
        <dbReference type="EMBL" id="SHH86496.1"/>
    </source>
</evidence>
<dbReference type="GO" id="GO:0006364">
    <property type="term" value="P:rRNA processing"/>
    <property type="evidence" value="ECO:0007669"/>
    <property type="project" value="UniProtKB-UniRule"/>
</dbReference>
<dbReference type="Pfam" id="PF01782">
    <property type="entry name" value="RimM"/>
    <property type="match status" value="1"/>
</dbReference>
<evidence type="ECO:0000256" key="2">
    <source>
        <dbReference type="ARBA" id="ARBA00022517"/>
    </source>
</evidence>
<dbReference type="SUPFAM" id="SSF50346">
    <property type="entry name" value="PRC-barrel domain"/>
    <property type="match status" value="1"/>
</dbReference>
<keyword evidence="1 5" id="KW-0963">Cytoplasm</keyword>
<dbReference type="EMBL" id="FQWQ01000005">
    <property type="protein sequence ID" value="SHH86496.1"/>
    <property type="molecule type" value="Genomic_DNA"/>
</dbReference>
<keyword evidence="9" id="KW-1185">Reference proteome</keyword>
<dbReference type="PANTHER" id="PTHR33692">
    <property type="entry name" value="RIBOSOME MATURATION FACTOR RIMM"/>
    <property type="match status" value="1"/>
</dbReference>
<dbReference type="InterPro" id="IPR009000">
    <property type="entry name" value="Transl_B-barrel_sf"/>
</dbReference>
<evidence type="ECO:0000313" key="9">
    <source>
        <dbReference type="Proteomes" id="UP000184212"/>
    </source>
</evidence>
<evidence type="ECO:0000256" key="3">
    <source>
        <dbReference type="ARBA" id="ARBA00022552"/>
    </source>
</evidence>
<dbReference type="AlphaFoldDB" id="A0A1M5WG93"/>
<keyword evidence="3 5" id="KW-0698">rRNA processing</keyword>
<feature type="domain" description="RimM N-terminal" evidence="6">
    <location>
        <begin position="9"/>
        <end position="89"/>
    </location>
</feature>
<accession>A0A1M5WG93</accession>
<dbReference type="InterPro" id="IPR011961">
    <property type="entry name" value="RimM"/>
</dbReference>
<dbReference type="Gene3D" id="2.30.30.240">
    <property type="entry name" value="PRC-barrel domain"/>
    <property type="match status" value="1"/>
</dbReference>
<dbReference type="GO" id="GO:0043022">
    <property type="term" value="F:ribosome binding"/>
    <property type="evidence" value="ECO:0007669"/>
    <property type="project" value="InterPro"/>
</dbReference>
<organism evidence="8 9">
    <name type="scientific">Chryseolinea serpens</name>
    <dbReference type="NCBI Taxonomy" id="947013"/>
    <lineage>
        <taxon>Bacteria</taxon>
        <taxon>Pseudomonadati</taxon>
        <taxon>Bacteroidota</taxon>
        <taxon>Cytophagia</taxon>
        <taxon>Cytophagales</taxon>
        <taxon>Fulvivirgaceae</taxon>
        <taxon>Chryseolinea</taxon>
    </lineage>
</organism>
<dbReference type="NCBIfam" id="TIGR02273">
    <property type="entry name" value="16S_RimM"/>
    <property type="match status" value="1"/>
</dbReference>
<dbReference type="Pfam" id="PF24986">
    <property type="entry name" value="PRC_RimM"/>
    <property type="match status" value="1"/>
</dbReference>
<evidence type="ECO:0000256" key="4">
    <source>
        <dbReference type="ARBA" id="ARBA00023186"/>
    </source>
</evidence>
<dbReference type="OrthoDB" id="9810331at2"/>
<dbReference type="RefSeq" id="WP_073141455.1">
    <property type="nucleotide sequence ID" value="NZ_FQWQ01000005.1"/>
</dbReference>
<keyword evidence="2 5" id="KW-0690">Ribosome biogenesis</keyword>
<sequence>MDIDECFKIGFILKPHGLKGEVTVSLDDEAPENLAELKALFVEKDNRLIPYFVQTASVHQAKALIKFEDVDSVEEAGKIAKRALYVQKSLRPKSARGEFYSDEIIGFEVWDGEAGLLGKVVEVQPGANPLLAVERETGEVLIPVNGPFIASINKGKKRITVNLPEGFLDI</sequence>
<comment type="similarity">
    <text evidence="5">Belongs to the RimM family.</text>
</comment>